<name>A0AAV9VWZ6_9PEZI</name>
<comment type="caution">
    <text evidence="1">The sequence shown here is derived from an EMBL/GenBank/DDBJ whole genome shotgun (WGS) entry which is preliminary data.</text>
</comment>
<dbReference type="AlphaFoldDB" id="A0AAV9VWZ6"/>
<accession>A0AAV9VWZ6</accession>
<keyword evidence="2" id="KW-1185">Reference proteome</keyword>
<sequence>MRGSRPSLDSYVYWFPLEALRWLDNGSIDEVELVYEEDGPAATAPEIWKEFRQWASQDWRENPRTYWSFGWDGAHYIEKWTDMKWRFKRLADRTLDRRGRFIRYWDYDEDSEETVEEKVEEKVVWSVKRDDRSYNRGISGRLGDLIMPSPTATIFHTLALD</sequence>
<dbReference type="EMBL" id="JAVHJL010000008">
    <property type="protein sequence ID" value="KAK6498405.1"/>
    <property type="molecule type" value="Genomic_DNA"/>
</dbReference>
<gene>
    <name evidence="1" type="ORF">TWF481_010996</name>
</gene>
<organism evidence="1 2">
    <name type="scientific">Arthrobotrys musiformis</name>
    <dbReference type="NCBI Taxonomy" id="47236"/>
    <lineage>
        <taxon>Eukaryota</taxon>
        <taxon>Fungi</taxon>
        <taxon>Dikarya</taxon>
        <taxon>Ascomycota</taxon>
        <taxon>Pezizomycotina</taxon>
        <taxon>Orbiliomycetes</taxon>
        <taxon>Orbiliales</taxon>
        <taxon>Orbiliaceae</taxon>
        <taxon>Arthrobotrys</taxon>
    </lineage>
</organism>
<dbReference type="Proteomes" id="UP001370758">
    <property type="component" value="Unassembled WGS sequence"/>
</dbReference>
<protein>
    <submittedName>
        <fullName evidence="1">Uncharacterized protein</fullName>
    </submittedName>
</protein>
<proteinExistence type="predicted"/>
<reference evidence="1 2" key="1">
    <citation type="submission" date="2023-08" db="EMBL/GenBank/DDBJ databases">
        <authorList>
            <person name="Palmer J.M."/>
        </authorList>
    </citation>
    <scope>NUCLEOTIDE SEQUENCE [LARGE SCALE GENOMIC DNA]</scope>
    <source>
        <strain evidence="1 2">TWF481</strain>
    </source>
</reference>
<evidence type="ECO:0000313" key="1">
    <source>
        <dbReference type="EMBL" id="KAK6498405.1"/>
    </source>
</evidence>
<evidence type="ECO:0000313" key="2">
    <source>
        <dbReference type="Proteomes" id="UP001370758"/>
    </source>
</evidence>